<dbReference type="EMBL" id="DSTK01000016">
    <property type="protein sequence ID" value="HFK96807.1"/>
    <property type="molecule type" value="Genomic_DNA"/>
</dbReference>
<gene>
    <name evidence="2" type="ORF">ENS06_05720</name>
</gene>
<feature type="chain" id="PRO_5032471828" evidence="1">
    <location>
        <begin position="32"/>
        <end position="217"/>
    </location>
</feature>
<protein>
    <submittedName>
        <fullName evidence="2">ABC transporter substrate-binding protein</fullName>
    </submittedName>
</protein>
<keyword evidence="1" id="KW-0732">Signal</keyword>
<dbReference type="PANTHER" id="PTHR36573:SF1">
    <property type="entry name" value="INTERMEMBRANE PHOSPHOLIPID TRANSPORT SYSTEM BINDING PROTEIN MLAC"/>
    <property type="match status" value="1"/>
</dbReference>
<feature type="signal peptide" evidence="1">
    <location>
        <begin position="1"/>
        <end position="31"/>
    </location>
</feature>
<name>A0A832A334_9BACT</name>
<comment type="caution">
    <text evidence="2">The sequence shown here is derived from an EMBL/GenBank/DDBJ whole genome shotgun (WGS) entry which is preliminary data.</text>
</comment>
<reference evidence="2" key="1">
    <citation type="journal article" date="2020" name="mSystems">
        <title>Genome- and Community-Level Interaction Insights into Carbon Utilization and Element Cycling Functions of Hydrothermarchaeota in Hydrothermal Sediment.</title>
        <authorList>
            <person name="Zhou Z."/>
            <person name="Liu Y."/>
            <person name="Xu W."/>
            <person name="Pan J."/>
            <person name="Luo Z.H."/>
            <person name="Li M."/>
        </authorList>
    </citation>
    <scope>NUCLEOTIDE SEQUENCE [LARGE SCALE GENOMIC DNA]</scope>
    <source>
        <strain evidence="2">SpSt-456</strain>
    </source>
</reference>
<dbReference type="PIRSF" id="PIRSF004649">
    <property type="entry name" value="MlaC"/>
    <property type="match status" value="1"/>
</dbReference>
<dbReference type="InterPro" id="IPR008869">
    <property type="entry name" value="MlaC/ttg2D"/>
</dbReference>
<dbReference type="InterPro" id="IPR042245">
    <property type="entry name" value="Tgt2/MlaC_sf"/>
</dbReference>
<sequence>MKRMGWGRLGALAACTLTMFLGGLGVATASAQKSPMEVIKNATDRALHVLQTCPGGTPENIKARREAARAIAEDYVDFEEAGKRTLGRHWKSLSPEQRTEFIHLFKDLLYFTYIGKVDTYTCGQGDVIRYDEERVEGRFALVKTRVRYQDQDVPVEYRMILNGDRWMVYDVVIEGVSYVSNYRSQFDSILVNRSVGDFLDSLRQKVAELEKNDRLGS</sequence>
<evidence type="ECO:0000313" key="2">
    <source>
        <dbReference type="EMBL" id="HFK96807.1"/>
    </source>
</evidence>
<organism evidence="2">
    <name type="scientific">Desulfacinum infernum</name>
    <dbReference type="NCBI Taxonomy" id="35837"/>
    <lineage>
        <taxon>Bacteria</taxon>
        <taxon>Pseudomonadati</taxon>
        <taxon>Thermodesulfobacteriota</taxon>
        <taxon>Syntrophobacteria</taxon>
        <taxon>Syntrophobacterales</taxon>
        <taxon>Syntrophobacteraceae</taxon>
        <taxon>Desulfacinum</taxon>
    </lineage>
</organism>
<dbReference type="Pfam" id="PF05494">
    <property type="entry name" value="MlaC"/>
    <property type="match status" value="1"/>
</dbReference>
<evidence type="ECO:0000256" key="1">
    <source>
        <dbReference type="SAM" id="SignalP"/>
    </source>
</evidence>
<dbReference type="AlphaFoldDB" id="A0A832A334"/>
<dbReference type="Gene3D" id="3.10.450.710">
    <property type="entry name" value="Tgt2/MlaC"/>
    <property type="match status" value="1"/>
</dbReference>
<accession>A0A832A334</accession>
<dbReference type="PANTHER" id="PTHR36573">
    <property type="entry name" value="INTERMEMBRANE PHOSPHOLIPID TRANSPORT SYSTEM BINDING PROTEIN MLAC"/>
    <property type="match status" value="1"/>
</dbReference>
<proteinExistence type="predicted"/>